<reference evidence="1 2" key="1">
    <citation type="submission" date="2015-11" db="EMBL/GenBank/DDBJ databases">
        <title>Genome sequence of Pyrodictium occultum PL-19, a marine hyperthermophilic archaeon isolated from Volcano, Italy.</title>
        <authorList>
            <person name="Utturkar S."/>
            <person name="Huber H."/>
            <person name="Leptihn S."/>
            <person name="Brown S."/>
            <person name="Stetter K.O."/>
            <person name="Podar M."/>
        </authorList>
    </citation>
    <scope>NUCLEOTIDE SEQUENCE [LARGE SCALE GENOMIC DNA]</scope>
    <source>
        <strain evidence="1 2">PL-19</strain>
    </source>
</reference>
<dbReference type="AlphaFoldDB" id="A0A0V8RW52"/>
<protein>
    <submittedName>
        <fullName evidence="1">Uncharacterized protein</fullName>
    </submittedName>
</protein>
<proteinExistence type="predicted"/>
<accession>A0A0V8RW52</accession>
<dbReference type="STRING" id="2309.CF15_05840"/>
<gene>
    <name evidence="1" type="ORF">CF15_05840</name>
</gene>
<dbReference type="EMBL" id="LNTB01000001">
    <property type="protein sequence ID" value="KSW12269.1"/>
    <property type="molecule type" value="Genomic_DNA"/>
</dbReference>
<keyword evidence="2" id="KW-1185">Reference proteome</keyword>
<name>A0A0V8RW52_PYROC</name>
<sequence length="81" mass="8773">MAVTVVFHLRAERKVKRVVYDDHGRRVSEDVFDGIKTVVIDGSRARLPAGIHGGIAVYVIDGETKASKQGALLVIAPAYRG</sequence>
<evidence type="ECO:0000313" key="2">
    <source>
        <dbReference type="Proteomes" id="UP000053352"/>
    </source>
</evidence>
<organism evidence="1 2">
    <name type="scientific">Pyrodictium occultum</name>
    <dbReference type="NCBI Taxonomy" id="2309"/>
    <lineage>
        <taxon>Archaea</taxon>
        <taxon>Thermoproteota</taxon>
        <taxon>Thermoprotei</taxon>
        <taxon>Desulfurococcales</taxon>
        <taxon>Pyrodictiaceae</taxon>
        <taxon>Pyrodictium</taxon>
    </lineage>
</organism>
<dbReference type="Proteomes" id="UP000053352">
    <property type="component" value="Unassembled WGS sequence"/>
</dbReference>
<evidence type="ECO:0000313" key="1">
    <source>
        <dbReference type="EMBL" id="KSW12269.1"/>
    </source>
</evidence>
<comment type="caution">
    <text evidence="1">The sequence shown here is derived from an EMBL/GenBank/DDBJ whole genome shotgun (WGS) entry which is preliminary data.</text>
</comment>